<dbReference type="AlphaFoldDB" id="A0A1B0FQQ2"/>
<reference evidence="14" key="1">
    <citation type="submission" date="2020-05" db="UniProtKB">
        <authorList>
            <consortium name="EnsemblMetazoa"/>
        </authorList>
    </citation>
    <scope>IDENTIFICATION</scope>
    <source>
        <strain evidence="14">Yale</strain>
    </source>
</reference>
<evidence type="ECO:0000259" key="13">
    <source>
        <dbReference type="Pfam" id="PF25467"/>
    </source>
</evidence>
<evidence type="ECO:0000259" key="11">
    <source>
        <dbReference type="Pfam" id="PF16575"/>
    </source>
</evidence>
<evidence type="ECO:0000313" key="14">
    <source>
        <dbReference type="EnsemblMetazoa" id="GMOY006196-PA"/>
    </source>
</evidence>
<feature type="region of interest" description="Disordered" evidence="10">
    <location>
        <begin position="1"/>
        <end position="23"/>
    </location>
</feature>
<dbReference type="GO" id="GO:0051731">
    <property type="term" value="F:polynucleotide 5'-hydroxyl-kinase activity"/>
    <property type="evidence" value="ECO:0007669"/>
    <property type="project" value="InterPro"/>
</dbReference>
<comment type="similarity">
    <text evidence="2">Belongs to the Clp1 family. NOL9/GRC3 subfamily.</text>
</comment>
<dbReference type="Pfam" id="PF24419">
    <property type="entry name" value="Cupin_NOL9"/>
    <property type="match status" value="1"/>
</dbReference>
<proteinExistence type="inferred from homology"/>
<dbReference type="VEuPathDB" id="VectorBase:GMOY006196"/>
<dbReference type="Pfam" id="PF16575">
    <property type="entry name" value="CLP1_P"/>
    <property type="match status" value="1"/>
</dbReference>
<feature type="domain" description="Clp1 P-loop" evidence="11">
    <location>
        <begin position="839"/>
        <end position="986"/>
    </location>
</feature>
<evidence type="ECO:0000256" key="10">
    <source>
        <dbReference type="SAM" id="MobiDB-lite"/>
    </source>
</evidence>
<feature type="compositionally biased region" description="Basic residues" evidence="10">
    <location>
        <begin position="221"/>
        <end position="230"/>
    </location>
</feature>
<dbReference type="PANTHER" id="PTHR12755:SF3">
    <property type="entry name" value="POLYNUCLEOTIDE 5'-HYDROXYL-KINASE NOL9"/>
    <property type="match status" value="1"/>
</dbReference>
<dbReference type="InterPro" id="IPR045116">
    <property type="entry name" value="Clp1/Grc3"/>
</dbReference>
<evidence type="ECO:0000256" key="7">
    <source>
        <dbReference type="ARBA" id="ARBA00022840"/>
    </source>
</evidence>
<comment type="subcellular location">
    <subcellularLocation>
        <location evidence="1">Nucleus</location>
        <location evidence="1">Nucleolus</location>
    </subcellularLocation>
</comment>
<sequence length="1199" mass="136928">MHKNKEYSKQNSMPSKAHEQLKRKLQQIFKSKNEGPGDEKEGRANLMNYNGKKYTAGTLFLDQSPYGIAKNTVDFDDNANMDTDSANVHQRCELKSTKSQSKGTTKSNKKSNNNKVGSSTSKPTSTLRKESNNSTVKGKGRQPGQPGNQNQIRTEKVKQQNVKTQPIVKKEKAAKNCKRVENKKENEIDKTATQPVKKENHEQECKKRPLSAKVANEPNKKVKIFRKKVDKSRNVYESDSETTDGCTHSQNHFFSHNFVRSRGGTSEGGRGDGPGVRSNVKNTYYYDDGEEYLYEENSDDNEDELTSDDDDDYSEDGESDSDDDFDYISHSFESDQNETSYYFGSDDDGDVDYKPPKHFAEDLIIHKGTAYKRDLRPDDKVNFKMDICRAQIIELRDDEMVTKNVEQPSAYKKEELQKLNYKLRLNANNKDNNEQEQSQQQHQEGHQQQEQQQQQEQHQGQHHNDIRDECPQLVPIAEEQEDDLEETEEGELSDYFGCEIHDSSLSDSNDSWVSIDINDKYTLRDRKNNNAIKEIEEMCSADVIDATDCAYKPKEHITAATEEQSEEMCSEDGNQLPAPASYELPADKLSKFADYEKESTVLITQFVDNTSDTSVTEGGSTHAAVSEDLNTLIYNKLVENSAEERNQDLEHFRSIFCNAVMDNLVLVLLKDPFYIYGTIRLTLLTGNIDLYGHTPALYTELEVFSPRGCTTVEISPKASGMNPNLTKDALIEFLKSYDTKFTRRDLKRLADTYNPKRDAVLLLKPNKESKPIKQQFKKFMEQNVFPNIKTLGIERPLYGSEYRLRCVINTSVPEEKCLRIPKEWHDFTLQSNSRVMIAGGKAVGKSTLLRFLINKFLPHLHNILLIDLDIGQPEIFVPQTISCTTIKQPLIGPGFLLNLEPDLALAVGHVNIVLCPHRYIHSVKDLIKYCLSKEDYCQMPWLINTMGYNKGFALELMSEIAQQLMPTDVIQLQSRKDINNFDFALFVDVLNNVPKRMFLQNYDKNAETSPIKAYVLHLWDSPVVEKENRQQKDWDMGAKDFRYANLLTRLSTTLTNTAEWLTDCKPMSAPLHRLKLVNLLENVSYTREELINAIEASLVYLCHYREGETPMECCGVGVVRGIDHQIDQIYLVPATSITRLKRVNCLAIGEMPLPSTMFTYQGPRVKDTAPYVYNTVDANASKSIKHFPRRLNETCLKKN</sequence>
<feature type="region of interest" description="Disordered" evidence="10">
    <location>
        <begin position="86"/>
        <end position="329"/>
    </location>
</feature>
<feature type="compositionally biased region" description="Basic and acidic residues" evidence="10">
    <location>
        <begin position="168"/>
        <end position="207"/>
    </location>
</feature>
<evidence type="ECO:0000313" key="15">
    <source>
        <dbReference type="Proteomes" id="UP000092444"/>
    </source>
</evidence>
<feature type="domain" description="NOL9 C-terminal" evidence="13">
    <location>
        <begin position="1062"/>
        <end position="1154"/>
    </location>
</feature>
<name>A0A1B0FQQ2_GLOMM</name>
<dbReference type="InterPro" id="IPR032319">
    <property type="entry name" value="CLP1_P"/>
</dbReference>
<dbReference type="GO" id="GO:0005524">
    <property type="term" value="F:ATP binding"/>
    <property type="evidence" value="ECO:0007669"/>
    <property type="project" value="UniProtKB-KW"/>
</dbReference>
<keyword evidence="6" id="KW-0418">Kinase</keyword>
<dbReference type="STRING" id="37546.A0A1B0FQQ2"/>
<evidence type="ECO:0000256" key="9">
    <source>
        <dbReference type="ARBA" id="ARBA00071212"/>
    </source>
</evidence>
<keyword evidence="3" id="KW-0698">rRNA processing</keyword>
<dbReference type="InterPro" id="IPR057573">
    <property type="entry name" value="NOL9_N"/>
</dbReference>
<evidence type="ECO:0000256" key="6">
    <source>
        <dbReference type="ARBA" id="ARBA00022777"/>
    </source>
</evidence>
<keyword evidence="5" id="KW-0547">Nucleotide-binding</keyword>
<keyword evidence="8" id="KW-0539">Nucleus</keyword>
<dbReference type="GO" id="GO:0005730">
    <property type="term" value="C:nucleolus"/>
    <property type="evidence" value="ECO:0007669"/>
    <property type="project" value="UniProtKB-SubCell"/>
</dbReference>
<dbReference type="InterPro" id="IPR057570">
    <property type="entry name" value="NOL9_C"/>
</dbReference>
<dbReference type="Proteomes" id="UP000092444">
    <property type="component" value="Unassembled WGS sequence"/>
</dbReference>
<feature type="compositionally biased region" description="Acidic residues" evidence="10">
    <location>
        <begin position="287"/>
        <end position="326"/>
    </location>
</feature>
<keyword evidence="15" id="KW-1185">Reference proteome</keyword>
<keyword evidence="7" id="KW-0067">ATP-binding</keyword>
<accession>A0A1B0FQQ2</accession>
<dbReference type="SUPFAM" id="SSF52540">
    <property type="entry name" value="P-loop containing nucleoside triphosphate hydrolases"/>
    <property type="match status" value="1"/>
</dbReference>
<evidence type="ECO:0000256" key="8">
    <source>
        <dbReference type="ARBA" id="ARBA00023242"/>
    </source>
</evidence>
<feature type="compositionally biased region" description="Gly residues" evidence="10">
    <location>
        <begin position="265"/>
        <end position="274"/>
    </location>
</feature>
<feature type="compositionally biased region" description="Low complexity" evidence="10">
    <location>
        <begin position="435"/>
        <end position="458"/>
    </location>
</feature>
<evidence type="ECO:0000259" key="12">
    <source>
        <dbReference type="Pfam" id="PF24419"/>
    </source>
</evidence>
<evidence type="ECO:0000256" key="4">
    <source>
        <dbReference type="ARBA" id="ARBA00022679"/>
    </source>
</evidence>
<organism evidence="14 15">
    <name type="scientific">Glossina morsitans morsitans</name>
    <name type="common">Savannah tsetse fly</name>
    <dbReference type="NCBI Taxonomy" id="37546"/>
    <lineage>
        <taxon>Eukaryota</taxon>
        <taxon>Metazoa</taxon>
        <taxon>Ecdysozoa</taxon>
        <taxon>Arthropoda</taxon>
        <taxon>Hexapoda</taxon>
        <taxon>Insecta</taxon>
        <taxon>Pterygota</taxon>
        <taxon>Neoptera</taxon>
        <taxon>Endopterygota</taxon>
        <taxon>Diptera</taxon>
        <taxon>Brachycera</taxon>
        <taxon>Muscomorpha</taxon>
        <taxon>Hippoboscoidea</taxon>
        <taxon>Glossinidae</taxon>
        <taxon>Glossina</taxon>
    </lineage>
</organism>
<protein>
    <recommendedName>
        <fullName evidence="9">Polynucleotide 5'-hydroxyl-kinase NOL9</fullName>
    </recommendedName>
</protein>
<dbReference type="EMBL" id="CCAG010008844">
    <property type="status" value="NOT_ANNOTATED_CDS"/>
    <property type="molecule type" value="Genomic_DNA"/>
</dbReference>
<evidence type="ECO:0000256" key="3">
    <source>
        <dbReference type="ARBA" id="ARBA00022552"/>
    </source>
</evidence>
<feature type="domain" description="NOL9 N-terminal" evidence="12">
    <location>
        <begin position="655"/>
        <end position="808"/>
    </location>
</feature>
<feature type="compositionally biased region" description="Low complexity" evidence="10">
    <location>
        <begin position="142"/>
        <end position="151"/>
    </location>
</feature>
<dbReference type="Gene3D" id="3.40.50.300">
    <property type="entry name" value="P-loop containing nucleotide triphosphate hydrolases"/>
    <property type="match status" value="1"/>
</dbReference>
<feature type="compositionally biased region" description="Polar residues" evidence="10">
    <location>
        <begin position="243"/>
        <end position="254"/>
    </location>
</feature>
<evidence type="ECO:0000256" key="5">
    <source>
        <dbReference type="ARBA" id="ARBA00022741"/>
    </source>
</evidence>
<dbReference type="GO" id="GO:0000448">
    <property type="term" value="P:cleavage in ITS2 between 5.8S rRNA and LSU-rRNA of tricistronic rRNA transcript (SSU-rRNA, 5.8S rRNA, LSU-rRNA)"/>
    <property type="evidence" value="ECO:0007669"/>
    <property type="project" value="TreeGrafter"/>
</dbReference>
<dbReference type="PANTHER" id="PTHR12755">
    <property type="entry name" value="CLEAVAGE/POLYADENYLATION FACTOR IA SUBUNIT CLP1P"/>
    <property type="match status" value="1"/>
</dbReference>
<dbReference type="EnsemblMetazoa" id="GMOY006196-RA">
    <property type="protein sequence ID" value="GMOY006196-PA"/>
    <property type="gene ID" value="GMOY006196"/>
</dbReference>
<keyword evidence="4" id="KW-0808">Transferase</keyword>
<dbReference type="Pfam" id="PF25467">
    <property type="entry name" value="NOL9_C"/>
    <property type="match status" value="1"/>
</dbReference>
<feature type="region of interest" description="Disordered" evidence="10">
    <location>
        <begin position="431"/>
        <end position="465"/>
    </location>
</feature>
<dbReference type="InterPro" id="IPR027417">
    <property type="entry name" value="P-loop_NTPase"/>
</dbReference>
<evidence type="ECO:0000256" key="2">
    <source>
        <dbReference type="ARBA" id="ARBA00011003"/>
    </source>
</evidence>
<evidence type="ECO:0000256" key="1">
    <source>
        <dbReference type="ARBA" id="ARBA00004604"/>
    </source>
</evidence>
<feature type="compositionally biased region" description="Low complexity" evidence="10">
    <location>
        <begin position="97"/>
        <end position="122"/>
    </location>
</feature>